<dbReference type="InterPro" id="IPR013976">
    <property type="entry name" value="HDOD"/>
</dbReference>
<name>A0A1T2L477_9GAMM</name>
<dbReference type="Gene3D" id="1.10.3210.10">
    <property type="entry name" value="Hypothetical protein af1432"/>
    <property type="match status" value="1"/>
</dbReference>
<dbReference type="PANTHER" id="PTHR33525:SF4">
    <property type="entry name" value="CYCLIC DI-GMP PHOSPHODIESTERASE CDGJ"/>
    <property type="match status" value="1"/>
</dbReference>
<dbReference type="InterPro" id="IPR052340">
    <property type="entry name" value="RNase_Y/CdgJ"/>
</dbReference>
<dbReference type="Gene3D" id="3.20.20.450">
    <property type="entry name" value="EAL domain"/>
    <property type="match status" value="1"/>
</dbReference>
<reference evidence="2 3" key="1">
    <citation type="submission" date="2016-11" db="EMBL/GenBank/DDBJ databases">
        <title>Mixed transmission modes and dynamic genome evolution in an obligate animal-bacterial symbiosis.</title>
        <authorList>
            <person name="Russell S.L."/>
            <person name="Corbett-Detig R.B."/>
            <person name="Cavanaugh C.M."/>
        </authorList>
    </citation>
    <scope>NUCLEOTIDE SEQUENCE [LARGE SCALE GENOMIC DNA]</scope>
    <source>
        <strain evidence="2">Sveles-Q1</strain>
    </source>
</reference>
<proteinExistence type="predicted"/>
<dbReference type="PIRSF" id="PIRSF003180">
    <property type="entry name" value="DiGMPpdiest_YuxH"/>
    <property type="match status" value="1"/>
</dbReference>
<comment type="caution">
    <text evidence="2">The sequence shown here is derived from an EMBL/GenBank/DDBJ whole genome shotgun (WGS) entry which is preliminary data.</text>
</comment>
<evidence type="ECO:0000259" key="1">
    <source>
        <dbReference type="PROSITE" id="PS51833"/>
    </source>
</evidence>
<dbReference type="SUPFAM" id="SSF141868">
    <property type="entry name" value="EAL domain-like"/>
    <property type="match status" value="1"/>
</dbReference>
<dbReference type="Proteomes" id="UP000191110">
    <property type="component" value="Unassembled WGS sequence"/>
</dbReference>
<evidence type="ECO:0000313" key="2">
    <source>
        <dbReference type="EMBL" id="OOZ39903.1"/>
    </source>
</evidence>
<dbReference type="Pfam" id="PF08668">
    <property type="entry name" value="HDOD"/>
    <property type="match status" value="1"/>
</dbReference>
<dbReference type="InterPro" id="IPR035919">
    <property type="entry name" value="EAL_sf"/>
</dbReference>
<dbReference type="AlphaFoldDB" id="A0A1T2L477"/>
<dbReference type="OrthoDB" id="9804751at2"/>
<dbReference type="PANTHER" id="PTHR33525">
    <property type="match status" value="1"/>
</dbReference>
<gene>
    <name evidence="2" type="ORF">BOW53_09900</name>
</gene>
<organism evidence="2 3">
    <name type="scientific">Solemya pervernicosa gill symbiont</name>
    <dbReference type="NCBI Taxonomy" id="642797"/>
    <lineage>
        <taxon>Bacteria</taxon>
        <taxon>Pseudomonadati</taxon>
        <taxon>Pseudomonadota</taxon>
        <taxon>Gammaproteobacteria</taxon>
        <taxon>sulfur-oxidizing symbionts</taxon>
    </lineage>
</organism>
<dbReference type="PROSITE" id="PS51833">
    <property type="entry name" value="HDOD"/>
    <property type="match status" value="1"/>
</dbReference>
<accession>A0A1T2L477</accession>
<sequence>MELRVSSKQVFVTRQGIYNRLSEVFAYELIFNDTINVDSDHSSNVRDFIGNVVEIGLDNLAGRRPAIINLDPELQLDETLLQLSTPQIILGISPTTPASDENIEKLLKLKGHGYKLLLNDFVYSQERAELLKHADIVRIQVGIGDLREMMEAITPIREAGVEILADGVDSRDVHARCVQLGFSYFRGNFLCQPNIVEGKRLASNRTTALRLIASLQAADVSNKEIETLISQDVTLSYKLLRHINSAFFALPREIESIKQAIVYLGLQAIKQWATLISLTNVDDKPSELMNISMLRGKMCELLAEQARLPQPAGFFTAGLFSTLDAIMDADMGELLEQLPLSQEIKDALLKREGAIGEAINCVIAYEQSDWEKSAFQDLDPWKVATTYTEALSWSDSTLAALPSG</sequence>
<protein>
    <recommendedName>
        <fullName evidence="1">HDOD domain-containing protein</fullName>
    </recommendedName>
</protein>
<feature type="domain" description="HDOD" evidence="1">
    <location>
        <begin position="201"/>
        <end position="397"/>
    </location>
</feature>
<dbReference type="SUPFAM" id="SSF109604">
    <property type="entry name" value="HD-domain/PDEase-like"/>
    <property type="match status" value="1"/>
</dbReference>
<evidence type="ECO:0000313" key="3">
    <source>
        <dbReference type="Proteomes" id="UP000191110"/>
    </source>
</evidence>
<keyword evidence="3" id="KW-1185">Reference proteome</keyword>
<dbReference type="EMBL" id="MPRL01000039">
    <property type="protein sequence ID" value="OOZ39903.1"/>
    <property type="molecule type" value="Genomic_DNA"/>
</dbReference>
<dbReference type="InterPro" id="IPR014408">
    <property type="entry name" value="dGMP_Pdiesterase_EAL/HD-GYP"/>
</dbReference>